<evidence type="ECO:0000313" key="3">
    <source>
        <dbReference type="Proteomes" id="UP000663505"/>
    </source>
</evidence>
<accession>A0A9X7VY09</accession>
<dbReference type="KEGG" id="afx:JZ786_20860"/>
<keyword evidence="1" id="KW-0812">Transmembrane</keyword>
<dbReference type="Proteomes" id="UP000663505">
    <property type="component" value="Chromosome"/>
</dbReference>
<proteinExistence type="predicted"/>
<name>A0A9X7VY09_9BACL</name>
<evidence type="ECO:0000313" key="2">
    <source>
        <dbReference type="EMBL" id="QSO46855.1"/>
    </source>
</evidence>
<protein>
    <submittedName>
        <fullName evidence="2">Uncharacterized protein</fullName>
    </submittedName>
</protein>
<reference evidence="2 3" key="1">
    <citation type="submission" date="2021-02" db="EMBL/GenBank/DDBJ databases">
        <title>Alicyclobacillus curvatus sp. nov. and Alicyclobacillus mengziensis sp. nov., two acidophilic bacteria isolated from acid mine drainage.</title>
        <authorList>
            <person name="Huang Y."/>
        </authorList>
    </citation>
    <scope>NUCLEOTIDE SEQUENCE [LARGE SCALE GENOMIC DNA]</scope>
    <source>
        <strain evidence="2 3">S30H14</strain>
    </source>
</reference>
<dbReference type="AlphaFoldDB" id="A0A9X7VY09"/>
<keyword evidence="1" id="KW-1133">Transmembrane helix</keyword>
<keyword evidence="3" id="KW-1185">Reference proteome</keyword>
<evidence type="ECO:0000256" key="1">
    <source>
        <dbReference type="SAM" id="Phobius"/>
    </source>
</evidence>
<feature type="transmembrane region" description="Helical" evidence="1">
    <location>
        <begin position="6"/>
        <end position="28"/>
    </location>
</feature>
<dbReference type="RefSeq" id="WP_206656216.1">
    <property type="nucleotide sequence ID" value="NZ_CP071182.1"/>
</dbReference>
<organism evidence="2 3">
    <name type="scientific">Alicyclobacillus mengziensis</name>
    <dbReference type="NCBI Taxonomy" id="2931921"/>
    <lineage>
        <taxon>Bacteria</taxon>
        <taxon>Bacillati</taxon>
        <taxon>Bacillota</taxon>
        <taxon>Bacilli</taxon>
        <taxon>Bacillales</taxon>
        <taxon>Alicyclobacillaceae</taxon>
        <taxon>Alicyclobacillus</taxon>
    </lineage>
</organism>
<keyword evidence="1" id="KW-0472">Membrane</keyword>
<gene>
    <name evidence="2" type="ORF">JZ786_20860</name>
</gene>
<dbReference type="EMBL" id="CP071182">
    <property type="protein sequence ID" value="QSO46855.1"/>
    <property type="molecule type" value="Genomic_DNA"/>
</dbReference>
<sequence>MKTKFGWTNSMGFVIAVAIILLIGALIVPMRTSLGQGIDERVIDAWYGVYNIDTGKYYFHVSFADGSYRETPMNPIAKSYFVTKANNNTLMTQKNLIPVIEAAYAADKTAVQTDLGTYDNAPAVFHPFSNEPVAYSVGLLQAMTQAHFNPESVGGPDVPPGSVPLAKLGGGSLQIDTQVNGNTIRQCKPGEVPFQLVQLQHNS</sequence>